<name>A0AAP0LKV2_9MAGN</name>
<sequence>MISSKQIREGGKPRYLNGHVAQQTFSSTQGISNSVGHTRLVFHHKSKALQIGHPRSMSGRDLVLLM</sequence>
<comment type="caution">
    <text evidence="1">The sequence shown here is derived from an EMBL/GenBank/DDBJ whole genome shotgun (WGS) entry which is preliminary data.</text>
</comment>
<proteinExistence type="predicted"/>
<reference evidence="1 2" key="1">
    <citation type="submission" date="2024-01" db="EMBL/GenBank/DDBJ databases">
        <title>Genome assemblies of Stephania.</title>
        <authorList>
            <person name="Yang L."/>
        </authorList>
    </citation>
    <scope>NUCLEOTIDE SEQUENCE [LARGE SCALE GENOMIC DNA]</scope>
    <source>
        <strain evidence="1">YNDBR</strain>
        <tissue evidence="1">Leaf</tissue>
    </source>
</reference>
<evidence type="ECO:0000313" key="1">
    <source>
        <dbReference type="EMBL" id="KAK9169969.1"/>
    </source>
</evidence>
<dbReference type="EMBL" id="JBBNAF010000001">
    <property type="protein sequence ID" value="KAK9169969.1"/>
    <property type="molecule type" value="Genomic_DNA"/>
</dbReference>
<dbReference type="AlphaFoldDB" id="A0AAP0LKV2"/>
<organism evidence="1 2">
    <name type="scientific">Stephania yunnanensis</name>
    <dbReference type="NCBI Taxonomy" id="152371"/>
    <lineage>
        <taxon>Eukaryota</taxon>
        <taxon>Viridiplantae</taxon>
        <taxon>Streptophyta</taxon>
        <taxon>Embryophyta</taxon>
        <taxon>Tracheophyta</taxon>
        <taxon>Spermatophyta</taxon>
        <taxon>Magnoliopsida</taxon>
        <taxon>Ranunculales</taxon>
        <taxon>Menispermaceae</taxon>
        <taxon>Menispermoideae</taxon>
        <taxon>Cissampelideae</taxon>
        <taxon>Stephania</taxon>
    </lineage>
</organism>
<evidence type="ECO:0000313" key="2">
    <source>
        <dbReference type="Proteomes" id="UP001420932"/>
    </source>
</evidence>
<keyword evidence="2" id="KW-1185">Reference proteome</keyword>
<accession>A0AAP0LKV2</accession>
<protein>
    <submittedName>
        <fullName evidence="1">Uncharacterized protein</fullName>
    </submittedName>
</protein>
<dbReference type="Proteomes" id="UP001420932">
    <property type="component" value="Unassembled WGS sequence"/>
</dbReference>
<gene>
    <name evidence="1" type="ORF">Syun_002109</name>
</gene>